<evidence type="ECO:0000259" key="16">
    <source>
        <dbReference type="Pfam" id="PF01764"/>
    </source>
</evidence>
<dbReference type="GO" id="GO:0046340">
    <property type="term" value="P:diacylglycerol catabolic process"/>
    <property type="evidence" value="ECO:0007669"/>
    <property type="project" value="TreeGrafter"/>
</dbReference>
<sequence length="718" mass="79866">MPALIAFGRRWRIGSDDFVFPGLTEALVRFSWVVLGSIVFCVHYPLVCDADTQKTELTVYLAVLLLVNVGTTLLCLIMARISARGAIMEANPRKPIAKLLYIRLPIFVFEFIWTIIATIEVFRGYNICHFIVFLRVVVCLEWALIAVVVVGLLVVFNPIREDEMNDRALISRNGVHRTFNLLKIRQDSLMRTALEDIANLMSSFFVGQDLVASDIAAGLLLVVHSPSNEYPPTKSDHRAAPTWMTPASALHYLHFATCVYGWTTYLMYNRSVAAYTALAKNVKCCSGMRCDQVLVVEDNCCMCNTASLQLATRGRNVDLFYVSFRNRLYEVPFVVLADHDTRSIVIAIRGSCSLIDLVTDLNMDDEVLSVDVDTDPVLEADHTLDSADGSEVRVHRGMLRSARYVFDTIRKKAVLEDMYVLNPGYQLVICGHSLGAGVASLLTLLLKQQYPLVRCYSFSPPGCVISANGQPEMETHVMSVVSGDDVVPRMSYQSMHKLRENVEMELRQTTRAKYEILIKGFFRLFFHAPWELSSPPLLEQGEGIDTLNLIGERTASVGYGTQTAIALQMPEERVQKALREAGGTECTTDTVAFELSERAAPQPRTPISPPPPLLSSPLVSPLSTTSTIFTISKAPERIVMHPPGRCLYVSLEPIEGTKDTVPKSEWIDYRCLSEVKLSASAMTDHLPKAVATTLERLIESQVELPPPTVVIDQQPIPA</sequence>
<dbReference type="GO" id="GO:0046872">
    <property type="term" value="F:metal ion binding"/>
    <property type="evidence" value="ECO:0007669"/>
    <property type="project" value="UniProtKB-KW"/>
</dbReference>
<keyword evidence="6" id="KW-0479">Metal-binding</keyword>
<evidence type="ECO:0000256" key="15">
    <source>
        <dbReference type="SAM" id="Phobius"/>
    </source>
</evidence>
<evidence type="ECO:0000256" key="11">
    <source>
        <dbReference type="ARBA" id="ARBA00023098"/>
    </source>
</evidence>
<evidence type="ECO:0000256" key="10">
    <source>
        <dbReference type="ARBA" id="ARBA00022989"/>
    </source>
</evidence>
<feature type="transmembrane region" description="Helical" evidence="15">
    <location>
        <begin position="100"/>
        <end position="119"/>
    </location>
</feature>
<evidence type="ECO:0000256" key="5">
    <source>
        <dbReference type="ARBA" id="ARBA00022692"/>
    </source>
</evidence>
<evidence type="ECO:0000256" key="12">
    <source>
        <dbReference type="ARBA" id="ARBA00023136"/>
    </source>
</evidence>
<dbReference type="EMBL" id="BTSY01000003">
    <property type="protein sequence ID" value="GMT17769.1"/>
    <property type="molecule type" value="Genomic_DNA"/>
</dbReference>
<dbReference type="PANTHER" id="PTHR45792">
    <property type="entry name" value="DIACYLGLYCEROL LIPASE HOMOLOG-RELATED"/>
    <property type="match status" value="1"/>
</dbReference>
<protein>
    <recommendedName>
        <fullName evidence="14">sn-1-specific diacylglycerol lipase</fullName>
        <ecNumber evidence="14">3.1.1.116</ecNumber>
    </recommendedName>
</protein>
<evidence type="ECO:0000256" key="13">
    <source>
        <dbReference type="ARBA" id="ARBA00024531"/>
    </source>
</evidence>
<gene>
    <name evidence="17" type="ORF">PFISCL1PPCAC_9066</name>
</gene>
<evidence type="ECO:0000256" key="7">
    <source>
        <dbReference type="ARBA" id="ARBA00022801"/>
    </source>
</evidence>
<keyword evidence="7" id="KW-0378">Hydrolase</keyword>
<keyword evidence="11" id="KW-0443">Lipid metabolism</keyword>
<feature type="transmembrane region" description="Helical" evidence="15">
    <location>
        <begin position="59"/>
        <end position="79"/>
    </location>
</feature>
<evidence type="ECO:0000313" key="18">
    <source>
        <dbReference type="Proteomes" id="UP001432322"/>
    </source>
</evidence>
<dbReference type="GO" id="GO:0005886">
    <property type="term" value="C:plasma membrane"/>
    <property type="evidence" value="ECO:0007669"/>
    <property type="project" value="UniProtKB-SubCell"/>
</dbReference>
<name>A0AAV5VJ11_9BILA</name>
<organism evidence="17 18">
    <name type="scientific">Pristionchus fissidentatus</name>
    <dbReference type="NCBI Taxonomy" id="1538716"/>
    <lineage>
        <taxon>Eukaryota</taxon>
        <taxon>Metazoa</taxon>
        <taxon>Ecdysozoa</taxon>
        <taxon>Nematoda</taxon>
        <taxon>Chromadorea</taxon>
        <taxon>Rhabditida</taxon>
        <taxon>Rhabditina</taxon>
        <taxon>Diplogasteromorpha</taxon>
        <taxon>Diplogasteroidea</taxon>
        <taxon>Neodiplogasteridae</taxon>
        <taxon>Pristionchus</taxon>
    </lineage>
</organism>
<dbReference type="GO" id="GO:0019369">
    <property type="term" value="P:arachidonate metabolic process"/>
    <property type="evidence" value="ECO:0007669"/>
    <property type="project" value="TreeGrafter"/>
</dbReference>
<keyword evidence="9" id="KW-0442">Lipid degradation</keyword>
<feature type="transmembrane region" description="Helical" evidence="15">
    <location>
        <begin position="131"/>
        <end position="156"/>
    </location>
</feature>
<dbReference type="GO" id="GO:0004806">
    <property type="term" value="F:triacylglycerol lipase activity"/>
    <property type="evidence" value="ECO:0007669"/>
    <property type="project" value="TreeGrafter"/>
</dbReference>
<feature type="domain" description="Fungal lipase-type" evidence="16">
    <location>
        <begin position="345"/>
        <end position="493"/>
    </location>
</feature>
<comment type="caution">
    <text evidence="17">The sequence shown here is derived from an EMBL/GenBank/DDBJ whole genome shotgun (WGS) entry which is preliminary data.</text>
</comment>
<evidence type="ECO:0000256" key="4">
    <source>
        <dbReference type="ARBA" id="ARBA00022553"/>
    </source>
</evidence>
<dbReference type="GO" id="GO:0005737">
    <property type="term" value="C:cytoplasm"/>
    <property type="evidence" value="ECO:0007669"/>
    <property type="project" value="TreeGrafter"/>
</dbReference>
<dbReference type="PANTHER" id="PTHR45792:SF2">
    <property type="entry name" value="DIACYLGLYCEROL LIPASE-BETA"/>
    <property type="match status" value="1"/>
</dbReference>
<keyword evidence="8" id="KW-0106">Calcium</keyword>
<accession>A0AAV5VJ11</accession>
<evidence type="ECO:0000256" key="9">
    <source>
        <dbReference type="ARBA" id="ARBA00022963"/>
    </source>
</evidence>
<dbReference type="InterPro" id="IPR002921">
    <property type="entry name" value="Fungal_lipase-type"/>
</dbReference>
<comment type="catalytic activity">
    <reaction evidence="13">
        <text>a 1,2-diacyl-sn-glycerol + H2O = a 2-acylglycerol + a fatty acid + H(+)</text>
        <dbReference type="Rhea" id="RHEA:33275"/>
        <dbReference type="ChEBI" id="CHEBI:15377"/>
        <dbReference type="ChEBI" id="CHEBI:15378"/>
        <dbReference type="ChEBI" id="CHEBI:17389"/>
        <dbReference type="ChEBI" id="CHEBI:17815"/>
        <dbReference type="ChEBI" id="CHEBI:28868"/>
        <dbReference type="EC" id="3.1.1.116"/>
    </reaction>
    <physiologicalReaction direction="left-to-right" evidence="13">
        <dbReference type="Rhea" id="RHEA:33276"/>
    </physiologicalReaction>
</comment>
<dbReference type="EC" id="3.1.1.116" evidence="14"/>
<evidence type="ECO:0000256" key="2">
    <source>
        <dbReference type="ARBA" id="ARBA00004651"/>
    </source>
</evidence>
<evidence type="ECO:0000256" key="1">
    <source>
        <dbReference type="ARBA" id="ARBA00001913"/>
    </source>
</evidence>
<evidence type="ECO:0000256" key="8">
    <source>
        <dbReference type="ARBA" id="ARBA00022837"/>
    </source>
</evidence>
<keyword evidence="12 15" id="KW-0472">Membrane</keyword>
<dbReference type="Pfam" id="PF01764">
    <property type="entry name" value="Lipase_3"/>
    <property type="match status" value="1"/>
</dbReference>
<keyword evidence="18" id="KW-1185">Reference proteome</keyword>
<reference evidence="17" key="1">
    <citation type="submission" date="2023-10" db="EMBL/GenBank/DDBJ databases">
        <title>Genome assembly of Pristionchus species.</title>
        <authorList>
            <person name="Yoshida K."/>
            <person name="Sommer R.J."/>
        </authorList>
    </citation>
    <scope>NUCLEOTIDE SEQUENCE</scope>
    <source>
        <strain evidence="17">RS5133</strain>
    </source>
</reference>
<dbReference type="InterPro" id="IPR029058">
    <property type="entry name" value="AB_hydrolase_fold"/>
</dbReference>
<evidence type="ECO:0000313" key="17">
    <source>
        <dbReference type="EMBL" id="GMT17769.1"/>
    </source>
</evidence>
<evidence type="ECO:0000256" key="14">
    <source>
        <dbReference type="ARBA" id="ARBA00026104"/>
    </source>
</evidence>
<comment type="subcellular location">
    <subcellularLocation>
        <location evidence="2">Cell membrane</location>
        <topology evidence="2">Multi-pass membrane protein</topology>
    </subcellularLocation>
</comment>
<evidence type="ECO:0000256" key="6">
    <source>
        <dbReference type="ARBA" id="ARBA00022723"/>
    </source>
</evidence>
<comment type="cofactor">
    <cofactor evidence="1">
        <name>Ca(2+)</name>
        <dbReference type="ChEBI" id="CHEBI:29108"/>
    </cofactor>
</comment>
<feature type="transmembrane region" description="Helical" evidence="15">
    <location>
        <begin position="26"/>
        <end position="47"/>
    </location>
</feature>
<dbReference type="Gene3D" id="3.40.50.1820">
    <property type="entry name" value="alpha/beta hydrolase"/>
    <property type="match status" value="1"/>
</dbReference>
<dbReference type="GO" id="GO:0022008">
    <property type="term" value="P:neurogenesis"/>
    <property type="evidence" value="ECO:0007669"/>
    <property type="project" value="TreeGrafter"/>
</dbReference>
<dbReference type="SUPFAM" id="SSF53474">
    <property type="entry name" value="alpha/beta-Hydrolases"/>
    <property type="match status" value="1"/>
</dbReference>
<keyword evidence="4" id="KW-0597">Phosphoprotein</keyword>
<keyword evidence="10 15" id="KW-1133">Transmembrane helix</keyword>
<dbReference type="AlphaFoldDB" id="A0AAV5VJ11"/>
<dbReference type="CDD" id="cd00519">
    <property type="entry name" value="Lipase_3"/>
    <property type="match status" value="1"/>
</dbReference>
<dbReference type="InterPro" id="IPR052214">
    <property type="entry name" value="DAG_Lipase-Related"/>
</dbReference>
<keyword evidence="3" id="KW-1003">Cell membrane</keyword>
<keyword evidence="5 15" id="KW-0812">Transmembrane</keyword>
<evidence type="ECO:0000256" key="3">
    <source>
        <dbReference type="ARBA" id="ARBA00022475"/>
    </source>
</evidence>
<dbReference type="Proteomes" id="UP001432322">
    <property type="component" value="Unassembled WGS sequence"/>
</dbReference>
<proteinExistence type="predicted"/>